<gene>
    <name evidence="6" type="ORF">HMPREF9193_00621</name>
</gene>
<dbReference type="Gene3D" id="3.40.50.2300">
    <property type="match status" value="2"/>
</dbReference>
<reference evidence="6 7" key="1">
    <citation type="submission" date="2013-08" db="EMBL/GenBank/DDBJ databases">
        <authorList>
            <person name="Weinstock G."/>
            <person name="Sodergren E."/>
            <person name="Wylie T."/>
            <person name="Fulton L."/>
            <person name="Fulton R."/>
            <person name="Fronick C."/>
            <person name="O'Laughlin M."/>
            <person name="Godfrey J."/>
            <person name="Miner T."/>
            <person name="Herter B."/>
            <person name="Appelbaum E."/>
            <person name="Cordes M."/>
            <person name="Lek S."/>
            <person name="Wollam A."/>
            <person name="Pepin K.H."/>
            <person name="Palsikar V.B."/>
            <person name="Mitreva M."/>
            <person name="Wilson R.K."/>
        </authorList>
    </citation>
    <scope>NUCLEOTIDE SEQUENCE [LARGE SCALE GENOMIC DNA]</scope>
    <source>
        <strain evidence="6 7">ATCC 700332</strain>
    </source>
</reference>
<name>A0ABN0P0C2_TRELE</name>
<dbReference type="PANTHER" id="PTHR30146:SF148">
    <property type="entry name" value="HTH-TYPE TRANSCRIPTIONAL REPRESSOR PURR-RELATED"/>
    <property type="match status" value="1"/>
</dbReference>
<dbReference type="SUPFAM" id="SSF53822">
    <property type="entry name" value="Periplasmic binding protein-like I"/>
    <property type="match status" value="1"/>
</dbReference>
<evidence type="ECO:0000256" key="3">
    <source>
        <dbReference type="ARBA" id="ARBA00023125"/>
    </source>
</evidence>
<dbReference type="InterPro" id="IPR028082">
    <property type="entry name" value="Peripla_BP_I"/>
</dbReference>
<dbReference type="Gene3D" id="1.10.260.40">
    <property type="entry name" value="lambda repressor-like DNA-binding domains"/>
    <property type="match status" value="1"/>
</dbReference>
<keyword evidence="7" id="KW-1185">Reference proteome</keyword>
<organism evidence="6 7">
    <name type="scientific">Treponema lecithinolyticum ATCC 700332</name>
    <dbReference type="NCBI Taxonomy" id="1321815"/>
    <lineage>
        <taxon>Bacteria</taxon>
        <taxon>Pseudomonadati</taxon>
        <taxon>Spirochaetota</taxon>
        <taxon>Spirochaetia</taxon>
        <taxon>Spirochaetales</taxon>
        <taxon>Treponemataceae</taxon>
        <taxon>Treponema</taxon>
    </lineage>
</organism>
<keyword evidence="2" id="KW-0805">Transcription regulation</keyword>
<dbReference type="PANTHER" id="PTHR30146">
    <property type="entry name" value="LACI-RELATED TRANSCRIPTIONAL REPRESSOR"/>
    <property type="match status" value="1"/>
</dbReference>
<dbReference type="InterPro" id="IPR000843">
    <property type="entry name" value="HTH_LacI"/>
</dbReference>
<accession>A0ABN0P0C2</accession>
<dbReference type="EMBL" id="AWVH01000013">
    <property type="protein sequence ID" value="ERJ93900.1"/>
    <property type="molecule type" value="Genomic_DNA"/>
</dbReference>
<keyword evidence="4" id="KW-0804">Transcription</keyword>
<evidence type="ECO:0000259" key="5">
    <source>
        <dbReference type="SMART" id="SM00354"/>
    </source>
</evidence>
<protein>
    <submittedName>
        <fullName evidence="6">Transcriptional regulator, LacI family</fullName>
    </submittedName>
</protein>
<keyword evidence="3" id="KW-0238">DNA-binding</keyword>
<evidence type="ECO:0000256" key="1">
    <source>
        <dbReference type="ARBA" id="ARBA00022491"/>
    </source>
</evidence>
<dbReference type="SMART" id="SM00354">
    <property type="entry name" value="HTH_LACI"/>
    <property type="match status" value="1"/>
</dbReference>
<sequence>MLLTDRKVMKEKRITMQDIAHALQITTITVSRALNDKPGVSEPLAQQIKQYAMQKGFVRRGKNTTETDQKQKKILLLVADVFLKTQNTMYIDFYKKILDALQKKNIIGILNIINEQETASCTVPEILHKPGIDMLLLLGELPAEYLNIICSLDIPVLLIDFYDDRLALDAVTNNNFFDSFQLTRYLIQNGHRRIAFVGNINSTHSIQDRFLGYSKALIRSNIDLAPEYIISDRNRNGKFTELKLPSPLPSAFVCNCDEIARMLITQLNDLHIRVPDDCSVVAFDNTHFSTESEPKITTIASDSDTIAAKTVEIIVRKIKTPEYKAGLVPISGVFVKRNSVKSLLAEK</sequence>
<evidence type="ECO:0000313" key="6">
    <source>
        <dbReference type="EMBL" id="ERJ93900.1"/>
    </source>
</evidence>
<keyword evidence="1" id="KW-0678">Repressor</keyword>
<dbReference type="Pfam" id="PF13377">
    <property type="entry name" value="Peripla_BP_3"/>
    <property type="match status" value="1"/>
</dbReference>
<evidence type="ECO:0000256" key="2">
    <source>
        <dbReference type="ARBA" id="ARBA00023015"/>
    </source>
</evidence>
<evidence type="ECO:0000256" key="4">
    <source>
        <dbReference type="ARBA" id="ARBA00023163"/>
    </source>
</evidence>
<comment type="caution">
    <text evidence="6">The sequence shown here is derived from an EMBL/GenBank/DDBJ whole genome shotgun (WGS) entry which is preliminary data.</text>
</comment>
<dbReference type="InterPro" id="IPR046335">
    <property type="entry name" value="LacI/GalR-like_sensor"/>
</dbReference>
<dbReference type="InterPro" id="IPR010982">
    <property type="entry name" value="Lambda_DNA-bd_dom_sf"/>
</dbReference>
<proteinExistence type="predicted"/>
<dbReference type="SUPFAM" id="SSF47413">
    <property type="entry name" value="lambda repressor-like DNA-binding domains"/>
    <property type="match status" value="1"/>
</dbReference>
<feature type="domain" description="HTH lacI-type" evidence="5">
    <location>
        <begin position="13"/>
        <end position="83"/>
    </location>
</feature>
<dbReference type="CDD" id="cd01392">
    <property type="entry name" value="HTH_LacI"/>
    <property type="match status" value="1"/>
</dbReference>
<dbReference type="Proteomes" id="UP000016649">
    <property type="component" value="Unassembled WGS sequence"/>
</dbReference>
<evidence type="ECO:0000313" key="7">
    <source>
        <dbReference type="Proteomes" id="UP000016649"/>
    </source>
</evidence>